<dbReference type="Gene3D" id="3.40.30.10">
    <property type="entry name" value="Glutaredoxin"/>
    <property type="match status" value="1"/>
</dbReference>
<dbReference type="InterPro" id="IPR029071">
    <property type="entry name" value="Ubiquitin-like_domsf"/>
</dbReference>
<keyword evidence="2" id="KW-1133">Transmembrane helix</keyword>
<proteinExistence type="predicted"/>
<dbReference type="EMBL" id="LT598453">
    <property type="protein sequence ID" value="SCV04358.1"/>
    <property type="molecule type" value="Genomic_DNA"/>
</dbReference>
<evidence type="ECO:0000256" key="2">
    <source>
        <dbReference type="SAM" id="Phobius"/>
    </source>
</evidence>
<gene>
    <name evidence="4" type="ORF">LANO_0G09714G</name>
</gene>
<dbReference type="SMART" id="SM00594">
    <property type="entry name" value="UAS"/>
    <property type="match status" value="1"/>
</dbReference>
<dbReference type="SUPFAM" id="SSF54236">
    <property type="entry name" value="Ubiquitin-like"/>
    <property type="match status" value="1"/>
</dbReference>
<dbReference type="OrthoDB" id="1026733at2759"/>
<keyword evidence="2" id="KW-0812">Transmembrane</keyword>
<feature type="domain" description="UBX" evidence="3">
    <location>
        <begin position="329"/>
        <end position="430"/>
    </location>
</feature>
<organism evidence="4 5">
    <name type="scientific">Lachancea nothofagi CBS 11611</name>
    <dbReference type="NCBI Taxonomy" id="1266666"/>
    <lineage>
        <taxon>Eukaryota</taxon>
        <taxon>Fungi</taxon>
        <taxon>Dikarya</taxon>
        <taxon>Ascomycota</taxon>
        <taxon>Saccharomycotina</taxon>
        <taxon>Saccharomycetes</taxon>
        <taxon>Saccharomycetales</taxon>
        <taxon>Saccharomycetaceae</taxon>
        <taxon>Lachancea</taxon>
    </lineage>
</organism>
<feature type="transmembrane region" description="Helical" evidence="2">
    <location>
        <begin position="47"/>
        <end position="70"/>
    </location>
</feature>
<dbReference type="GO" id="GO:0043130">
    <property type="term" value="F:ubiquitin binding"/>
    <property type="evidence" value="ECO:0007669"/>
    <property type="project" value="TreeGrafter"/>
</dbReference>
<accession>A0A1G4KIP9</accession>
<name>A0A1G4KIP9_9SACH</name>
<dbReference type="Proteomes" id="UP000189911">
    <property type="component" value="Chromosome G"/>
</dbReference>
<feature type="region of interest" description="Disordered" evidence="1">
    <location>
        <begin position="280"/>
        <end position="304"/>
    </location>
</feature>
<dbReference type="InterPro" id="IPR006577">
    <property type="entry name" value="UAS"/>
</dbReference>
<feature type="compositionally biased region" description="Basic and acidic residues" evidence="1">
    <location>
        <begin position="280"/>
        <end position="298"/>
    </location>
</feature>
<dbReference type="Gene3D" id="3.10.20.90">
    <property type="entry name" value="Phosphatidylinositol 3-kinase Catalytic Subunit, Chain A, domain 1"/>
    <property type="match status" value="1"/>
</dbReference>
<protein>
    <submittedName>
        <fullName evidence="4">LANO_0G09714g1_1</fullName>
    </submittedName>
</protein>
<evidence type="ECO:0000259" key="3">
    <source>
        <dbReference type="PROSITE" id="PS50033"/>
    </source>
</evidence>
<dbReference type="PANTHER" id="PTHR23322">
    <property type="entry name" value="FAS-ASSOCIATED PROTEIN"/>
    <property type="match status" value="1"/>
</dbReference>
<evidence type="ECO:0000313" key="5">
    <source>
        <dbReference type="Proteomes" id="UP000189911"/>
    </source>
</evidence>
<reference evidence="5" key="1">
    <citation type="submission" date="2016-03" db="EMBL/GenBank/DDBJ databases">
        <authorList>
            <person name="Devillers Hugo."/>
        </authorList>
    </citation>
    <scope>NUCLEOTIDE SEQUENCE [LARGE SCALE GENOMIC DNA]</scope>
</reference>
<dbReference type="PANTHER" id="PTHR23322:SF103">
    <property type="entry name" value="UBX DOMAIN-CONTAINING PROTEIN 3"/>
    <property type="match status" value="1"/>
</dbReference>
<dbReference type="InterPro" id="IPR050730">
    <property type="entry name" value="UBX_domain-protein"/>
</dbReference>
<dbReference type="Pfam" id="PF00789">
    <property type="entry name" value="UBX"/>
    <property type="match status" value="1"/>
</dbReference>
<keyword evidence="5" id="KW-1185">Reference proteome</keyword>
<keyword evidence="2" id="KW-0472">Membrane</keyword>
<dbReference type="InterPro" id="IPR036249">
    <property type="entry name" value="Thioredoxin-like_sf"/>
</dbReference>
<dbReference type="GO" id="GO:0036503">
    <property type="term" value="P:ERAD pathway"/>
    <property type="evidence" value="ECO:0007669"/>
    <property type="project" value="TreeGrafter"/>
</dbReference>
<dbReference type="InterPro" id="IPR001012">
    <property type="entry name" value="UBX_dom"/>
</dbReference>
<evidence type="ECO:0000313" key="4">
    <source>
        <dbReference type="EMBL" id="SCV04358.1"/>
    </source>
</evidence>
<dbReference type="SMART" id="SM00166">
    <property type="entry name" value="UBX"/>
    <property type="match status" value="1"/>
</dbReference>
<dbReference type="PROSITE" id="PS50033">
    <property type="entry name" value="UBX"/>
    <property type="match status" value="1"/>
</dbReference>
<evidence type="ECO:0000256" key="1">
    <source>
        <dbReference type="SAM" id="MobiDB-lite"/>
    </source>
</evidence>
<dbReference type="GO" id="GO:0005783">
    <property type="term" value="C:endoplasmic reticulum"/>
    <property type="evidence" value="ECO:0007669"/>
    <property type="project" value="TreeGrafter"/>
</dbReference>
<sequence length="430" mass="49338">MDYIQRLLHLRGAQEFQPIPGSFPEGQGEQPRTTNGERTQLQKIAKYCLGIPLLLLYYILAAIISLLHVLRPLKKLWAFYDRKNKSLNHEDALSALLDNLSMEHSSSLARNSPEESRLENSFSFASIYNTEGGTLTSFLQPSYAKLLHSISEQGKFGIVYLHDPLIDDCGQFLGPLCTEKFVNMARKYQSLLWMGDITNSEALQVANSFKVRQLPYIGLLAPKSGHKIQLIDTVEGGRLEQALNSLESTMAKHYPNLIKLRQEQQNIELERLVREQQDARFQESLRQDQERDRRREAEEAMQMRQQREDELKQRWLLWRKSVLVDEPPKLEGACKVAIRIADQGRVIRKFNADLPIEEIYAFVELSRLGLLGSAGDSSSSYIRPHDYEYKYPFKLITPVPRVDLDPQTVIRNVDAIYPSGNIVMEFITAD</sequence>
<dbReference type="AlphaFoldDB" id="A0A1G4KIP9"/>
<dbReference type="SUPFAM" id="SSF52833">
    <property type="entry name" value="Thioredoxin-like"/>
    <property type="match status" value="1"/>
</dbReference>